<dbReference type="EMBL" id="MK562503">
    <property type="protein sequence ID" value="QBP32929.1"/>
    <property type="molecule type" value="Genomic_DNA"/>
</dbReference>
<keyword evidence="2" id="KW-1185">Reference proteome</keyword>
<organism evidence="1 2">
    <name type="scientific">Shigella phage Buco</name>
    <dbReference type="NCBI Taxonomy" id="2530183"/>
    <lineage>
        <taxon>Viruses</taxon>
        <taxon>Duplodnaviria</taxon>
        <taxon>Heunggongvirae</taxon>
        <taxon>Uroviricota</taxon>
        <taxon>Caudoviricetes</taxon>
        <taxon>Autographivirales</taxon>
        <taxon>Autoscriptoviridae</taxon>
        <taxon>Slopekvirinae</taxon>
        <taxon>Bucovirus</taxon>
        <taxon>Bucovirus buco</taxon>
    </lineage>
</organism>
<reference evidence="1 2" key="1">
    <citation type="submission" date="2019-02" db="EMBL/GenBank/DDBJ databases">
        <title>A cornucopia of Shigella phages from the Cornhusker state.</title>
        <authorList>
            <person name="Doore S.M."/>
            <person name="Schrad J.R."/>
            <person name="Perrett H.R."/>
            <person name="Dover J.A."/>
            <person name="Schrad K.P."/>
            <person name="Dean W.F."/>
            <person name="Parent K.N."/>
        </authorList>
    </citation>
    <scope>NUCLEOTIDE SEQUENCE [LARGE SCALE GENOMIC DNA]</scope>
</reference>
<accession>A0A482JKT1</accession>
<dbReference type="Proteomes" id="UP000294568">
    <property type="component" value="Segment"/>
</dbReference>
<evidence type="ECO:0000313" key="2">
    <source>
        <dbReference type="Proteomes" id="UP000294568"/>
    </source>
</evidence>
<proteinExistence type="predicted"/>
<name>A0A482JKT1_9CAUD</name>
<sequence>MASKKRSAKELRLLALELYFTEKHDELELVMSEMAERFPRTHRSTVKELDSIIHEQHDLDCVGEIKLC</sequence>
<protein>
    <submittedName>
        <fullName evidence="1">Uncharacterized protein</fullName>
    </submittedName>
</protein>
<evidence type="ECO:0000313" key="1">
    <source>
        <dbReference type="EMBL" id="QBP32929.1"/>
    </source>
</evidence>
<gene>
    <name evidence="1" type="ORF">HRP29_gp29</name>
</gene>